<keyword evidence="2" id="KW-0238">DNA-binding</keyword>
<dbReference type="InterPro" id="IPR036388">
    <property type="entry name" value="WH-like_DNA-bd_sf"/>
</dbReference>
<sequence length="140" mass="15876">MKLDDSLGFLLNKAAGEMKYALETALRPYDLTPAQWSVLARLSHKNGQTISDIGSSLYFDRPTMSGIVRRLVEKKLVIKQQDAQDQRISRLLITDLGKQVFAELPPIAQAINERALLSFSKKEADQLKEYLRVVLRNMSK</sequence>
<organism evidence="5 6">
    <name type="scientific">Vibrio hepatarius</name>
    <dbReference type="NCBI Taxonomy" id="171383"/>
    <lineage>
        <taxon>Bacteria</taxon>
        <taxon>Pseudomonadati</taxon>
        <taxon>Pseudomonadota</taxon>
        <taxon>Gammaproteobacteria</taxon>
        <taxon>Vibrionales</taxon>
        <taxon>Vibrionaceae</taxon>
        <taxon>Vibrio</taxon>
        <taxon>Vibrio oreintalis group</taxon>
    </lineage>
</organism>
<dbReference type="STRING" id="171383.AKJ31_10995"/>
<dbReference type="Pfam" id="PF01047">
    <property type="entry name" value="MarR"/>
    <property type="match status" value="1"/>
</dbReference>
<evidence type="ECO:0000256" key="1">
    <source>
        <dbReference type="ARBA" id="ARBA00023015"/>
    </source>
</evidence>
<evidence type="ECO:0000313" key="5">
    <source>
        <dbReference type="EMBL" id="KOO07414.1"/>
    </source>
</evidence>
<dbReference type="SMART" id="SM00347">
    <property type="entry name" value="HTH_MARR"/>
    <property type="match status" value="1"/>
</dbReference>
<keyword evidence="3" id="KW-0804">Transcription</keyword>
<dbReference type="Proteomes" id="UP000037530">
    <property type="component" value="Unassembled WGS sequence"/>
</dbReference>
<dbReference type="OrthoDB" id="6196575at2"/>
<dbReference type="InterPro" id="IPR036390">
    <property type="entry name" value="WH_DNA-bd_sf"/>
</dbReference>
<comment type="caution">
    <text evidence="5">The sequence shown here is derived from an EMBL/GenBank/DDBJ whole genome shotgun (WGS) entry which is preliminary data.</text>
</comment>
<evidence type="ECO:0000256" key="3">
    <source>
        <dbReference type="ARBA" id="ARBA00023163"/>
    </source>
</evidence>
<keyword evidence="6" id="KW-1185">Reference proteome</keyword>
<gene>
    <name evidence="5" type="ORF">AKJ31_10995</name>
</gene>
<dbReference type="Gene3D" id="1.10.10.10">
    <property type="entry name" value="Winged helix-like DNA-binding domain superfamily/Winged helix DNA-binding domain"/>
    <property type="match status" value="1"/>
</dbReference>
<dbReference type="PROSITE" id="PS50995">
    <property type="entry name" value="HTH_MARR_2"/>
    <property type="match status" value="1"/>
</dbReference>
<dbReference type="RefSeq" id="WP_053409149.1">
    <property type="nucleotide sequence ID" value="NZ_DAIPHI010000010.1"/>
</dbReference>
<evidence type="ECO:0000259" key="4">
    <source>
        <dbReference type="PROSITE" id="PS50995"/>
    </source>
</evidence>
<dbReference type="PANTHER" id="PTHR42756:SF1">
    <property type="entry name" value="TRANSCRIPTIONAL REPRESSOR OF EMRAB OPERON"/>
    <property type="match status" value="1"/>
</dbReference>
<proteinExistence type="predicted"/>
<reference evidence="6" key="1">
    <citation type="submission" date="2015-08" db="EMBL/GenBank/DDBJ databases">
        <title>Vibrio galatheae sp. nov., a novel member of the Vibrionaceae family isolated from the Solomon Islands.</title>
        <authorList>
            <person name="Giubergia S."/>
            <person name="Machado H."/>
            <person name="Mateiu R.V."/>
            <person name="Gram L."/>
        </authorList>
    </citation>
    <scope>NUCLEOTIDE SEQUENCE [LARGE SCALE GENOMIC DNA]</scope>
    <source>
        <strain evidence="6">DSM 19134</strain>
    </source>
</reference>
<dbReference type="PATRIC" id="fig|171383.3.peg.2244"/>
<accession>A0A0M0HZA4</accession>
<dbReference type="GO" id="GO:0003677">
    <property type="term" value="F:DNA binding"/>
    <property type="evidence" value="ECO:0007669"/>
    <property type="project" value="UniProtKB-KW"/>
</dbReference>
<dbReference type="GO" id="GO:0003700">
    <property type="term" value="F:DNA-binding transcription factor activity"/>
    <property type="evidence" value="ECO:0007669"/>
    <property type="project" value="InterPro"/>
</dbReference>
<protein>
    <submittedName>
        <fullName evidence="5">MarR family transcriptional regulator</fullName>
    </submittedName>
</protein>
<name>A0A0M0HZA4_9VIBR</name>
<evidence type="ECO:0000256" key="2">
    <source>
        <dbReference type="ARBA" id="ARBA00023125"/>
    </source>
</evidence>
<dbReference type="SUPFAM" id="SSF46785">
    <property type="entry name" value="Winged helix' DNA-binding domain"/>
    <property type="match status" value="1"/>
</dbReference>
<keyword evidence="1" id="KW-0805">Transcription regulation</keyword>
<feature type="domain" description="HTH marR-type" evidence="4">
    <location>
        <begin position="4"/>
        <end position="136"/>
    </location>
</feature>
<dbReference type="AlphaFoldDB" id="A0A0M0HZA4"/>
<dbReference type="PANTHER" id="PTHR42756">
    <property type="entry name" value="TRANSCRIPTIONAL REGULATOR, MARR"/>
    <property type="match status" value="1"/>
</dbReference>
<evidence type="ECO:0000313" key="6">
    <source>
        <dbReference type="Proteomes" id="UP000037530"/>
    </source>
</evidence>
<dbReference type="InterPro" id="IPR000835">
    <property type="entry name" value="HTH_MarR-typ"/>
</dbReference>
<dbReference type="EMBL" id="LHPI01000009">
    <property type="protein sequence ID" value="KOO07414.1"/>
    <property type="molecule type" value="Genomic_DNA"/>
</dbReference>